<feature type="domain" description="EF-hand" evidence="5">
    <location>
        <begin position="218"/>
        <end position="253"/>
    </location>
</feature>
<dbReference type="RefSeq" id="XP_009036489.1">
    <property type="nucleotide sequence ID" value="XM_009038241.1"/>
</dbReference>
<dbReference type="EMBL" id="GL833127">
    <property type="protein sequence ID" value="EGB08476.1"/>
    <property type="molecule type" value="Genomic_DNA"/>
</dbReference>
<proteinExistence type="predicted"/>
<feature type="domain" description="EF-hand" evidence="5">
    <location>
        <begin position="504"/>
        <end position="539"/>
    </location>
</feature>
<feature type="signal peptide" evidence="4">
    <location>
        <begin position="1"/>
        <end position="29"/>
    </location>
</feature>
<reference evidence="6 7" key="1">
    <citation type="journal article" date="2011" name="Proc. Natl. Acad. Sci. U.S.A.">
        <title>Niche of harmful alga Aureococcus anophagefferens revealed through ecogenomics.</title>
        <authorList>
            <person name="Gobler C.J."/>
            <person name="Berry D.L."/>
            <person name="Dyhrman S.T."/>
            <person name="Wilhelm S.W."/>
            <person name="Salamov A."/>
            <person name="Lobanov A.V."/>
            <person name="Zhang Y."/>
            <person name="Collier J.L."/>
            <person name="Wurch L.L."/>
            <person name="Kustka A.B."/>
            <person name="Dill B.D."/>
            <person name="Shah M."/>
            <person name="VerBerkmoes N.C."/>
            <person name="Kuo A."/>
            <person name="Terry A."/>
            <person name="Pangilinan J."/>
            <person name="Lindquist E.A."/>
            <person name="Lucas S."/>
            <person name="Paulsen I.T."/>
            <person name="Hattenrath-Lehmann T.K."/>
            <person name="Talmage S.C."/>
            <person name="Walker E.A."/>
            <person name="Koch F."/>
            <person name="Burson A.M."/>
            <person name="Marcoval M.A."/>
            <person name="Tang Y.Z."/>
            <person name="Lecleir G.R."/>
            <person name="Coyne K.J."/>
            <person name="Berg G.M."/>
            <person name="Bertrand E.M."/>
            <person name="Saito M.A."/>
            <person name="Gladyshev V.N."/>
            <person name="Grigoriev I.V."/>
        </authorList>
    </citation>
    <scope>NUCLEOTIDE SEQUENCE [LARGE SCALE GENOMIC DNA]</scope>
    <source>
        <strain evidence="7">CCMP 1984</strain>
    </source>
</reference>
<keyword evidence="3" id="KW-0812">Transmembrane</keyword>
<dbReference type="CDD" id="cd00051">
    <property type="entry name" value="EFh"/>
    <property type="match status" value="1"/>
</dbReference>
<feature type="region of interest" description="Disordered" evidence="2">
    <location>
        <begin position="810"/>
        <end position="840"/>
    </location>
</feature>
<feature type="region of interest" description="Disordered" evidence="2">
    <location>
        <begin position="302"/>
        <end position="327"/>
    </location>
</feature>
<evidence type="ECO:0000313" key="7">
    <source>
        <dbReference type="Proteomes" id="UP000002729"/>
    </source>
</evidence>
<dbReference type="GO" id="GO:0005509">
    <property type="term" value="F:calcium ion binding"/>
    <property type="evidence" value="ECO:0007669"/>
    <property type="project" value="InterPro"/>
</dbReference>
<evidence type="ECO:0000259" key="5">
    <source>
        <dbReference type="PROSITE" id="PS50222"/>
    </source>
</evidence>
<dbReference type="PROSITE" id="PS50222">
    <property type="entry name" value="EF_HAND_2"/>
    <property type="match status" value="3"/>
</dbReference>
<sequence length="1967" mass="212839">MAPRPESYGGGFLALVAALAASRVVGVVAESRAGPASDGDVLATDGLTGEARDGDLEAQLVFLVLGALAAGAWHAAWTSAVRAEARRVVDAPPPANVSACLALVAGALLAPYAALLEGPEAAAWWRGLDGAARVAAARALLLAAAASGLKRELVAHALRALSPTAGALAVAARNVAIALAYRDPGRMAFLARQRHVTERKTRWSVPQVEEALRVRLVTNRVMARRAFRALDLDGSGSLCQVEIRKLLHLFNIELTDGDWKKCWAWMDMDGSGALDINEFFVRFGSDHGTMLSIGDELKHLSADGVPPKKSPRRPSEPKSQGAPVPRCAPAQVRKMLAEHVRLSTRTWAGAFRAIDAEGSGRVDARQFRAVLEKFNMVLHDVDFGRFWREIAGDDGLVDYNMFLQATHDDETLGCRPRVRSAKDDRYAHRMDRLMEELRKKKPAVVTKVHPDYVASTCEDGHMGAFVGTGLCGEYERMCMAARAPNHASSSGEDAARLLREKFRTGSGKVRKWFRDIDQDGSGCIQADEIKRLLRSFLINVSDDEFVKMLRFAGFAPGERVNFDRFRKAFGGDIEHLHEGGGIDWGVCEISEESAKKLGYLHVKDPTVTVPEDAKGPAPEAGDEDEAPLLAAEPPPERLPSPDSVLATPAPLADDAGARRVWEPPKSRGATPDQRRPASAGARPASGASSGAPRRPAPPRPKSAGALRPPGDAPLARPAKHAPHKGPVVKRPASAGSQRPGFGRTLADAATRPQSARPHRPARRAPLPRFPNSEAAERARTVAMVAASKPDATPASVAEAVLKATVEQAPLDRPSGFTDGSRSVFSGPSKRSAASSKKSMRSFASAASRRVYEPVGLPSPQHLRNLASKKHQFDIVGNRLELKSTRPPERRAKKQPGASGTLLFAGNKHHPQGAWWDGMIKELWQPNCHCVAAHCMASDAAPLVGMEIAPAEKVSGKAPATLPATAPSKKTIHFVAAFVLVAALTACVGVLIAGGGGGGGGGGGSSSTVVGTDDGEYWTCSDDPYCCAEEGGTCACSEYAAYGSNGLARAASARDPPDWEGYNPMWTYSSYDPTSIACDQASFGGDPASGYSKWCRCVDEAAESTTSSGTRASECTTSSECWNCADDLGCCANEGGECACDGDWASFGSNGNDWDSNAEPMWNTVHILSLKDADGAVTCNAATFGGDPAPGFSKWCRCADGQPTAPPTPAFSCLCFEDDGDGCTVVGAPAPAPTFAYSQKDCSEQGYAFDVVTRTCQPDVPVKDRGCYPRANCDADYAARFCDSMTCIPQGFEQECAGMAEFSGHGPKPSLSRSDMFDTDGSTGGQSATFADLAQTTREYYGLTMYTRILRVVEREVGEPITTSTSSMAQFGYLGQWIAPLARTKYATDSLSHASGMASIEGGVYNNVALGASRLPKYLAGASLYSYQPVSDVGRGWGFAERAIGCQYLGLVTLSNRVLVPASGYGFEATQDDREDDGGIFLGAGWVVLPIFPGGSTRDRTSVFGDASFGATTWTHVIDTAQFSGPLLAYAPEFWTRRVETWCDQTQAHYEGTGEPYDFNYPGEGCDREILGDVADACCVNPSIYDTFTHKPGDWWPSTGGEFPGLQGVFEDYTASGEALPDDYTGPTYWKIPQMLYPNHTDLEPWQLNARTYNADSYDHWLEVFAYAGESDDELEALFAGFDTRLNGSYHMASEGASFDLGLRANDQDVVNYMDIEFGWSFDEEYEDDASGDALDPAETNIYVDWQGAEDRVWSRYLKTTYDDTRTPRVGTEGTEESYYCAVPIDESEAPEGLHDLEYTLPLLGRANYVDHSHRENATFDYDDADAYNAWNETEQWCWDCTDATECELEVRSVVLESTATLYYRWWRFRDQPAMKQLAHEFPETYTEEVLAAMQKRVELMHEHWQEKDFIKKATKVNHKVELDHRLILDVPDGVPEYGWVPISVAELYEDSTGYGPGIDAGFLSADW</sequence>
<organism evidence="7">
    <name type="scientific">Aureococcus anophagefferens</name>
    <name type="common">Harmful bloom alga</name>
    <dbReference type="NCBI Taxonomy" id="44056"/>
    <lineage>
        <taxon>Eukaryota</taxon>
        <taxon>Sar</taxon>
        <taxon>Stramenopiles</taxon>
        <taxon>Ochrophyta</taxon>
        <taxon>Pelagophyceae</taxon>
        <taxon>Pelagomonadales</taxon>
        <taxon>Pelagomonadaceae</taxon>
        <taxon>Aureococcus</taxon>
    </lineage>
</organism>
<dbReference type="OrthoDB" id="26525at2759"/>
<feature type="region of interest" description="Disordered" evidence="2">
    <location>
        <begin position="608"/>
        <end position="777"/>
    </location>
</feature>
<dbReference type="InterPro" id="IPR011992">
    <property type="entry name" value="EF-hand-dom_pair"/>
</dbReference>
<feature type="transmembrane region" description="Helical" evidence="3">
    <location>
        <begin position="60"/>
        <end position="83"/>
    </location>
</feature>
<dbReference type="InterPro" id="IPR052603">
    <property type="entry name" value="EFCB6"/>
</dbReference>
<dbReference type="Gene3D" id="1.10.238.10">
    <property type="entry name" value="EF-hand"/>
    <property type="match status" value="3"/>
</dbReference>
<dbReference type="KEGG" id="aaf:AURANDRAFT_63770"/>
<dbReference type="GeneID" id="20224488"/>
<dbReference type="InParanoid" id="F0Y7R0"/>
<feature type="transmembrane region" description="Helical" evidence="3">
    <location>
        <begin position="95"/>
        <end position="115"/>
    </location>
</feature>
<feature type="compositionally biased region" description="Low complexity" evidence="2">
    <location>
        <begin position="828"/>
        <end position="840"/>
    </location>
</feature>
<evidence type="ECO:0000256" key="3">
    <source>
        <dbReference type="SAM" id="Phobius"/>
    </source>
</evidence>
<keyword evidence="7" id="KW-1185">Reference proteome</keyword>
<dbReference type="InterPro" id="IPR018247">
    <property type="entry name" value="EF_Hand_1_Ca_BS"/>
</dbReference>
<dbReference type="PANTHER" id="PTHR20875:SF2">
    <property type="entry name" value="EF-HAND CALCIUM-BINDING DOMAIN-CONTAINING PROTEIN 6"/>
    <property type="match status" value="1"/>
</dbReference>
<dbReference type="SMART" id="SM00054">
    <property type="entry name" value="EFh"/>
    <property type="match status" value="4"/>
</dbReference>
<dbReference type="GO" id="GO:0005654">
    <property type="term" value="C:nucleoplasm"/>
    <property type="evidence" value="ECO:0007669"/>
    <property type="project" value="TreeGrafter"/>
</dbReference>
<dbReference type="Pfam" id="PF13202">
    <property type="entry name" value="EF-hand_5"/>
    <property type="match status" value="1"/>
</dbReference>
<protein>
    <recommendedName>
        <fullName evidence="5">EF-hand domain-containing protein</fullName>
    </recommendedName>
</protein>
<feature type="chain" id="PRO_5003261427" description="EF-hand domain-containing protein" evidence="4">
    <location>
        <begin position="30"/>
        <end position="1967"/>
    </location>
</feature>
<evidence type="ECO:0000256" key="2">
    <source>
        <dbReference type="SAM" id="MobiDB-lite"/>
    </source>
</evidence>
<evidence type="ECO:0000256" key="4">
    <source>
        <dbReference type="SAM" id="SignalP"/>
    </source>
</evidence>
<feature type="compositionally biased region" description="Low complexity" evidence="2">
    <location>
        <begin position="676"/>
        <end position="693"/>
    </location>
</feature>
<evidence type="ECO:0000256" key="1">
    <source>
        <dbReference type="ARBA" id="ARBA00022837"/>
    </source>
</evidence>
<keyword evidence="1" id="KW-0106">Calcium</keyword>
<dbReference type="SUPFAM" id="SSF47473">
    <property type="entry name" value="EF-hand"/>
    <property type="match status" value="2"/>
</dbReference>
<keyword evidence="3" id="KW-0472">Membrane</keyword>
<keyword evidence="4" id="KW-0732">Signal</keyword>
<name>F0Y7R0_AURAN</name>
<evidence type="ECO:0000313" key="6">
    <source>
        <dbReference type="EMBL" id="EGB08476.1"/>
    </source>
</evidence>
<gene>
    <name evidence="6" type="ORF">AURANDRAFT_63770</name>
</gene>
<accession>F0Y7R0</accession>
<feature type="compositionally biased region" description="Basic and acidic residues" evidence="2">
    <location>
        <begin position="655"/>
        <end position="665"/>
    </location>
</feature>
<keyword evidence="3" id="KW-1133">Transmembrane helix</keyword>
<dbReference type="InterPro" id="IPR002048">
    <property type="entry name" value="EF_hand_dom"/>
</dbReference>
<dbReference type="PANTHER" id="PTHR20875">
    <property type="entry name" value="EF-HAND CALCIUM-BINDING DOMAIN-CONTAINING PROTEIN 6-RELATED"/>
    <property type="match status" value="1"/>
</dbReference>
<feature type="compositionally biased region" description="Basic residues" evidence="2">
    <location>
        <begin position="717"/>
        <end position="727"/>
    </location>
</feature>
<feature type="domain" description="EF-hand" evidence="5">
    <location>
        <begin position="342"/>
        <end position="377"/>
    </location>
</feature>
<dbReference type="Proteomes" id="UP000002729">
    <property type="component" value="Unassembled WGS sequence"/>
</dbReference>
<dbReference type="PROSITE" id="PS00018">
    <property type="entry name" value="EF_HAND_1"/>
    <property type="match status" value="3"/>
</dbReference>